<dbReference type="PANTHER" id="PTHR33254">
    <property type="entry name" value="4-HYDROXY-4-METHYL-2-OXOGLUTARATE ALDOLASE 3-RELATED"/>
    <property type="match status" value="1"/>
</dbReference>
<comment type="catalytic activity">
    <reaction evidence="11">
        <text>oxaloacetate + H(+) = pyruvate + CO2</text>
        <dbReference type="Rhea" id="RHEA:15641"/>
        <dbReference type="ChEBI" id="CHEBI:15361"/>
        <dbReference type="ChEBI" id="CHEBI:15378"/>
        <dbReference type="ChEBI" id="CHEBI:16452"/>
        <dbReference type="ChEBI" id="CHEBI:16526"/>
        <dbReference type="EC" id="4.1.1.112"/>
    </reaction>
</comment>
<comment type="function">
    <text evidence="8">Catalyzes the aldol cleavage of 4-hydroxy-4-methyl-2-oxoglutarate (HMG) into 2 molecules of pyruvate. Also contains a secondary oxaloacetate (OAA) decarboxylase activity due to the common pyruvate enolate transition state formed following C-C bond cleavage in the retro-aldol and decarboxylation reactions.</text>
</comment>
<evidence type="ECO:0000313" key="13">
    <source>
        <dbReference type="EMBL" id="WSD13168.1"/>
    </source>
</evidence>
<keyword evidence="13" id="KW-0489">Methyltransferase</keyword>
<dbReference type="PANTHER" id="PTHR33254:SF16">
    <property type="entry name" value="BLR3842 PROTEIN"/>
    <property type="match status" value="1"/>
</dbReference>
<accession>A0ABZ1H3N5</accession>
<evidence type="ECO:0000256" key="3">
    <source>
        <dbReference type="ARBA" id="ARBA00008621"/>
    </source>
</evidence>
<sequence length="251" mass="26087">MNTTPASSLTPALRAKLASAPVAGLSAQLRRQGLEGVFIDGVRPLVAGQKFVGTARTLRFVPFREDLFTSHGGGYNAQKRAFDSVEEGEVLVIEARGEKGSATLGDILAIRAHARGAAAVVTDGGVRDAETVATVGIPVFTAGPHPAVLGRKHVPWDADLTIACGGATVQPGDILVGDADGVVVIPPGIAAEIADAAIAQEEEDGWIARKVAEGHPVDGLFPMNAEWRSRYEAERSARPDTALSDPARATS</sequence>
<dbReference type="EC" id="4.1.1.112" evidence="6"/>
<comment type="catalytic activity">
    <reaction evidence="1">
        <text>4-hydroxy-4-methyl-2-oxoglutarate = 2 pyruvate</text>
        <dbReference type="Rhea" id="RHEA:22748"/>
        <dbReference type="ChEBI" id="CHEBI:15361"/>
        <dbReference type="ChEBI" id="CHEBI:58276"/>
        <dbReference type="EC" id="4.1.3.17"/>
    </reaction>
</comment>
<evidence type="ECO:0000256" key="9">
    <source>
        <dbReference type="ARBA" id="ARBA00030169"/>
    </source>
</evidence>
<proteinExistence type="inferred from homology"/>
<name>A0ABZ1H3N5_STRPH</name>
<dbReference type="CDD" id="cd16841">
    <property type="entry name" value="RraA_family"/>
    <property type="match status" value="1"/>
</dbReference>
<evidence type="ECO:0000256" key="8">
    <source>
        <dbReference type="ARBA" id="ARBA00025046"/>
    </source>
</evidence>
<dbReference type="GO" id="GO:0032259">
    <property type="term" value="P:methylation"/>
    <property type="evidence" value="ECO:0007669"/>
    <property type="project" value="UniProtKB-KW"/>
</dbReference>
<keyword evidence="14" id="KW-1185">Reference proteome</keyword>
<dbReference type="Proteomes" id="UP001340816">
    <property type="component" value="Chromosome"/>
</dbReference>
<evidence type="ECO:0000313" key="14">
    <source>
        <dbReference type="Proteomes" id="UP001340816"/>
    </source>
</evidence>
<reference evidence="13 14" key="1">
    <citation type="submission" date="2022-10" db="EMBL/GenBank/DDBJ databases">
        <title>The complete genomes of actinobacterial strains from the NBC collection.</title>
        <authorList>
            <person name="Joergensen T.S."/>
            <person name="Alvarez Arevalo M."/>
            <person name="Sterndorff E.B."/>
            <person name="Faurdal D."/>
            <person name="Vuksanovic O."/>
            <person name="Mourched A.-S."/>
            <person name="Charusanti P."/>
            <person name="Shaw S."/>
            <person name="Blin K."/>
            <person name="Weber T."/>
        </authorList>
    </citation>
    <scope>NUCLEOTIDE SEQUENCE [LARGE SCALE GENOMIC DNA]</scope>
    <source>
        <strain evidence="13 14">NBC 01752</strain>
    </source>
</reference>
<evidence type="ECO:0000256" key="6">
    <source>
        <dbReference type="ARBA" id="ARBA00012947"/>
    </source>
</evidence>
<feature type="region of interest" description="Disordered" evidence="12">
    <location>
        <begin position="232"/>
        <end position="251"/>
    </location>
</feature>
<protein>
    <recommendedName>
        <fullName evidence="7">Putative 4-hydroxy-4-methyl-2-oxoglutarate aldolase</fullName>
        <ecNumber evidence="6">4.1.1.112</ecNumber>
        <ecNumber evidence="5">4.1.3.17</ecNumber>
    </recommendedName>
    <alternativeName>
        <fullName evidence="10">Oxaloacetate decarboxylase</fullName>
    </alternativeName>
    <alternativeName>
        <fullName evidence="9">RraA-like protein</fullName>
    </alternativeName>
</protein>
<gene>
    <name evidence="13" type="ORF">OHB35_07925</name>
</gene>
<dbReference type="SUPFAM" id="SSF89562">
    <property type="entry name" value="RraA-like"/>
    <property type="match status" value="1"/>
</dbReference>
<dbReference type="EC" id="4.1.3.17" evidence="5"/>
<evidence type="ECO:0000256" key="2">
    <source>
        <dbReference type="ARBA" id="ARBA00001968"/>
    </source>
</evidence>
<evidence type="ECO:0000256" key="4">
    <source>
        <dbReference type="ARBA" id="ARBA00011233"/>
    </source>
</evidence>
<comment type="similarity">
    <text evidence="3">Belongs to the class II aldolase/RraA-like family.</text>
</comment>
<evidence type="ECO:0000256" key="7">
    <source>
        <dbReference type="ARBA" id="ARBA00016549"/>
    </source>
</evidence>
<evidence type="ECO:0000256" key="12">
    <source>
        <dbReference type="SAM" id="MobiDB-lite"/>
    </source>
</evidence>
<dbReference type="Pfam" id="PF03737">
    <property type="entry name" value="RraA-like"/>
    <property type="match status" value="1"/>
</dbReference>
<organism evidence="13 14">
    <name type="scientific">Streptomyces phaeochromogenes</name>
    <dbReference type="NCBI Taxonomy" id="1923"/>
    <lineage>
        <taxon>Bacteria</taxon>
        <taxon>Bacillati</taxon>
        <taxon>Actinomycetota</taxon>
        <taxon>Actinomycetes</taxon>
        <taxon>Kitasatosporales</taxon>
        <taxon>Streptomycetaceae</taxon>
        <taxon>Streptomyces</taxon>
        <taxon>Streptomyces phaeochromogenes group</taxon>
    </lineage>
</organism>
<evidence type="ECO:0000256" key="5">
    <source>
        <dbReference type="ARBA" id="ARBA00012213"/>
    </source>
</evidence>
<dbReference type="GeneID" id="93933952"/>
<evidence type="ECO:0000256" key="1">
    <source>
        <dbReference type="ARBA" id="ARBA00001342"/>
    </source>
</evidence>
<dbReference type="InterPro" id="IPR036704">
    <property type="entry name" value="RraA/RraA-like_sf"/>
</dbReference>
<dbReference type="EMBL" id="CP109135">
    <property type="protein sequence ID" value="WSD13168.1"/>
    <property type="molecule type" value="Genomic_DNA"/>
</dbReference>
<evidence type="ECO:0000256" key="10">
    <source>
        <dbReference type="ARBA" id="ARBA00032305"/>
    </source>
</evidence>
<dbReference type="RefSeq" id="WP_266752263.1">
    <property type="nucleotide sequence ID" value="NZ_CP108134.1"/>
</dbReference>
<keyword evidence="13" id="KW-0808">Transferase</keyword>
<dbReference type="GO" id="GO:0008168">
    <property type="term" value="F:methyltransferase activity"/>
    <property type="evidence" value="ECO:0007669"/>
    <property type="project" value="UniProtKB-KW"/>
</dbReference>
<dbReference type="Gene3D" id="3.50.30.40">
    <property type="entry name" value="Ribonuclease E inhibitor RraA/RraA-like"/>
    <property type="match status" value="1"/>
</dbReference>
<comment type="cofactor">
    <cofactor evidence="2">
        <name>a divalent metal cation</name>
        <dbReference type="ChEBI" id="CHEBI:60240"/>
    </cofactor>
</comment>
<dbReference type="NCBIfam" id="NF006093">
    <property type="entry name" value="PRK08245.1"/>
    <property type="match status" value="1"/>
</dbReference>
<dbReference type="InterPro" id="IPR005493">
    <property type="entry name" value="RraA/RraA-like"/>
</dbReference>
<comment type="subunit">
    <text evidence="4">Homotrimer.</text>
</comment>
<evidence type="ECO:0000256" key="11">
    <source>
        <dbReference type="ARBA" id="ARBA00047973"/>
    </source>
</evidence>